<dbReference type="InterPro" id="IPR001492">
    <property type="entry name" value="Flagellin"/>
</dbReference>
<gene>
    <name evidence="7" type="primary">flgL</name>
    <name evidence="7" type="ORF">GR167_00295</name>
</gene>
<sequence length="424" mass="44907">MTIGTALHHTLAQKHFTRLDTEISSLQAQIASGEADPRASVDPVRALNMSAAQDQQALLEQFSLNLETIDRRLSLSDTTLEEVGNILERFSEIAIRGASASVSGDERAALLIEANELRDNLVQLAQSRDDNGRALFGGYQTKGDAFSDDGTNVEFIGDTGRHSLRVSENTMLATSLHGQEIFMEVEVPGADGSTETVDIFSIVEDTLNALSTGGGSRLDSVSAEDEMRFLPNGAAGEITMTIEGPSGTATITAPYMASSPEALRDAINAVSATTGISAVIDPSVPAALRLSGGEMTLSDLQMEGGGDRSTKRVTVTPITGGVEGDNQVFIPESLSADAQIDAMAAAINHIADKRAEIGAIQQVGERQSSALDNRLEMVERALAGYEGIDIAAAITELQALMLNREAAQQTYTKISTQTLFDFIG</sequence>
<dbReference type="GO" id="GO:0005198">
    <property type="term" value="F:structural molecule activity"/>
    <property type="evidence" value="ECO:0007669"/>
    <property type="project" value="InterPro"/>
</dbReference>
<keyword evidence="7" id="KW-0969">Cilium</keyword>
<dbReference type="Pfam" id="PF07196">
    <property type="entry name" value="Flagellin_IN"/>
    <property type="match status" value="1"/>
</dbReference>
<evidence type="ECO:0000313" key="8">
    <source>
        <dbReference type="Proteomes" id="UP000479043"/>
    </source>
</evidence>
<dbReference type="Pfam" id="PF00669">
    <property type="entry name" value="Flagellin_N"/>
    <property type="match status" value="1"/>
</dbReference>
<evidence type="ECO:0000256" key="3">
    <source>
        <dbReference type="ARBA" id="ARBA00005709"/>
    </source>
</evidence>
<dbReference type="SUPFAM" id="SSF64518">
    <property type="entry name" value="Phase 1 flagellin"/>
    <property type="match status" value="1"/>
</dbReference>
<dbReference type="EMBL" id="WWEN01000001">
    <property type="protein sequence ID" value="MYM53727.1"/>
    <property type="molecule type" value="Genomic_DNA"/>
</dbReference>
<evidence type="ECO:0000313" key="7">
    <source>
        <dbReference type="EMBL" id="MYM53727.1"/>
    </source>
</evidence>
<accession>A0A6L8LCE5</accession>
<dbReference type="NCBIfam" id="TIGR02550">
    <property type="entry name" value="flagell_flgL"/>
    <property type="match status" value="1"/>
</dbReference>
<evidence type="ECO:0000256" key="4">
    <source>
        <dbReference type="ARBA" id="ARBA00023143"/>
    </source>
</evidence>
<evidence type="ECO:0000256" key="1">
    <source>
        <dbReference type="ARBA" id="ARBA00004365"/>
    </source>
</evidence>
<feature type="domain" description="Flagellin C-terminal" evidence="6">
    <location>
        <begin position="341"/>
        <end position="417"/>
    </location>
</feature>
<dbReference type="InterPro" id="IPR010810">
    <property type="entry name" value="Flagellin_hook_IN_motif"/>
</dbReference>
<dbReference type="InterPro" id="IPR046358">
    <property type="entry name" value="Flagellin_C"/>
</dbReference>
<evidence type="ECO:0000256" key="2">
    <source>
        <dbReference type="ARBA" id="ARBA00004613"/>
    </source>
</evidence>
<dbReference type="AlphaFoldDB" id="A0A6L8LCE5"/>
<keyword evidence="4" id="KW-0975">Bacterial flagellum</keyword>
<dbReference type="PANTHER" id="PTHR42792:SF1">
    <property type="entry name" value="FLAGELLAR HOOK-ASSOCIATED PROTEIN 3"/>
    <property type="match status" value="1"/>
</dbReference>
<feature type="domain" description="Flagellin N-terminal" evidence="5">
    <location>
        <begin position="12"/>
        <end position="141"/>
    </location>
</feature>
<proteinExistence type="inferred from homology"/>
<dbReference type="InterPro" id="IPR001029">
    <property type="entry name" value="Flagellin_N"/>
</dbReference>
<evidence type="ECO:0000259" key="6">
    <source>
        <dbReference type="Pfam" id="PF00700"/>
    </source>
</evidence>
<protein>
    <submittedName>
        <fullName evidence="7">Flagellar hook-associated protein 3</fullName>
    </submittedName>
</protein>
<comment type="subcellular location">
    <subcellularLocation>
        <location evidence="1">Bacterial flagellum</location>
    </subcellularLocation>
    <subcellularLocation>
        <location evidence="2">Secreted</location>
    </subcellularLocation>
</comment>
<dbReference type="GO" id="GO:0005576">
    <property type="term" value="C:extracellular region"/>
    <property type="evidence" value="ECO:0007669"/>
    <property type="project" value="UniProtKB-SubCell"/>
</dbReference>
<dbReference type="Pfam" id="PF00700">
    <property type="entry name" value="Flagellin_C"/>
    <property type="match status" value="1"/>
</dbReference>
<keyword evidence="7" id="KW-0282">Flagellum</keyword>
<dbReference type="GO" id="GO:0009424">
    <property type="term" value="C:bacterial-type flagellum hook"/>
    <property type="evidence" value="ECO:0007669"/>
    <property type="project" value="InterPro"/>
</dbReference>
<evidence type="ECO:0000259" key="5">
    <source>
        <dbReference type="Pfam" id="PF00669"/>
    </source>
</evidence>
<keyword evidence="7" id="KW-0966">Cell projection</keyword>
<keyword evidence="8" id="KW-1185">Reference proteome</keyword>
<dbReference type="PANTHER" id="PTHR42792">
    <property type="entry name" value="FLAGELLIN"/>
    <property type="match status" value="1"/>
</dbReference>
<name>A0A6L8LCE5_9RHOB</name>
<dbReference type="InterPro" id="IPR013384">
    <property type="entry name" value="Flagell_FlgL"/>
</dbReference>
<reference evidence="7 8" key="1">
    <citation type="submission" date="2020-01" db="EMBL/GenBank/DDBJ databases">
        <authorList>
            <person name="Chen S."/>
        </authorList>
    </citation>
    <scope>NUCLEOTIDE SEQUENCE [LARGE SCALE GENOMIC DNA]</scope>
    <source>
        <strain evidence="7 8">GS-10</strain>
    </source>
</reference>
<dbReference type="Proteomes" id="UP000479043">
    <property type="component" value="Unassembled WGS sequence"/>
</dbReference>
<comment type="similarity">
    <text evidence="3">Belongs to the bacterial flagellin family.</text>
</comment>
<dbReference type="Gene3D" id="1.20.1330.10">
    <property type="entry name" value="f41 fragment of flagellin, N-terminal domain"/>
    <property type="match status" value="2"/>
</dbReference>
<dbReference type="GO" id="GO:0071973">
    <property type="term" value="P:bacterial-type flagellum-dependent cell motility"/>
    <property type="evidence" value="ECO:0007669"/>
    <property type="project" value="InterPro"/>
</dbReference>
<dbReference type="RefSeq" id="WP_160971445.1">
    <property type="nucleotide sequence ID" value="NZ_WWEN01000001.1"/>
</dbReference>
<comment type="caution">
    <text evidence="7">The sequence shown here is derived from an EMBL/GenBank/DDBJ whole genome shotgun (WGS) entry which is preliminary data.</text>
</comment>
<organism evidence="7 8">
    <name type="scientific">Thalassovita mangrovi</name>
    <dbReference type="NCBI Taxonomy" id="2692236"/>
    <lineage>
        <taxon>Bacteria</taxon>
        <taxon>Pseudomonadati</taxon>
        <taxon>Pseudomonadota</taxon>
        <taxon>Alphaproteobacteria</taxon>
        <taxon>Rhodobacterales</taxon>
        <taxon>Roseobacteraceae</taxon>
        <taxon>Thalassovita</taxon>
    </lineage>
</organism>